<accession>A0ABZ0GLN8</accession>
<dbReference type="RefSeq" id="WP_348395457.1">
    <property type="nucleotide sequence ID" value="NZ_CP136600.1"/>
</dbReference>
<feature type="signal peptide" evidence="1">
    <location>
        <begin position="1"/>
        <end position="31"/>
    </location>
</feature>
<evidence type="ECO:0000256" key="1">
    <source>
        <dbReference type="SAM" id="SignalP"/>
    </source>
</evidence>
<keyword evidence="1" id="KW-0732">Signal</keyword>
<organism evidence="2 3">
    <name type="scientific">Thalassotalea fonticola</name>
    <dbReference type="NCBI Taxonomy" id="3065649"/>
    <lineage>
        <taxon>Bacteria</taxon>
        <taxon>Pseudomonadati</taxon>
        <taxon>Pseudomonadota</taxon>
        <taxon>Gammaproteobacteria</taxon>
        <taxon>Alteromonadales</taxon>
        <taxon>Colwelliaceae</taxon>
        <taxon>Thalassotalea</taxon>
    </lineage>
</organism>
<keyword evidence="3" id="KW-1185">Reference proteome</keyword>
<proteinExistence type="predicted"/>
<evidence type="ECO:0000313" key="2">
    <source>
        <dbReference type="EMBL" id="WOH36645.1"/>
    </source>
</evidence>
<dbReference type="Proteomes" id="UP001301442">
    <property type="component" value="Chromosome"/>
</dbReference>
<reference evidence="2 3" key="1">
    <citation type="submission" date="2023-09" db="EMBL/GenBank/DDBJ databases">
        <authorList>
            <person name="Qi X."/>
        </authorList>
    </citation>
    <scope>NUCLEOTIDE SEQUENCE [LARGE SCALE GENOMIC DNA]</scope>
    <source>
        <strain evidence="2 3">S1-1</strain>
    </source>
</reference>
<sequence length="537" mass="60956">MAITDTVMVTNRRIKLSVVSVLMLSTCSTFAGDLQVTPRLSVDEIYSDNIELRPRARNDNFVTLLTPGLNLQYLADGASVDLDYAITQTWYSDNHDLEDTYNTLLANGSIDLLPNGLSLQASASITHVSRSDARSSFADFVSANTVEYSSYKVGLAYNIISSSFSVDSAINLVLDEAEDNVGERDGYNASFASESGHNSRLLFWDVNSNYFDYEESSREGRFYMADMKIGYITNSKINPFLRFYDEDFSGNLDVSEIQGTSSIGAGLRWRAADHLTIDVSYNIVDEKNDSQGEAGDETDDYFSGSIGWKPSARTDLFAKYYKRFFGDAYQLAYRHRTKRLTTTISYNEVIDAFDRAEYVPTDIQELWCLTGESVELDNCLLSPDESVDLSQYTFVDTVSQLELQKSNAFSLIKTFSFTTELSLSRTTYQLNLKTDKRENLEFGDYDTYDSAGFTITRLTSRSSELSFKFSYYENSLNENDLLSSAQNDYYRRYNIGWTKTLNRTLNVTYSVLHLNKSSNLSVNYEENRVYLQLVKEF</sequence>
<dbReference type="NCBIfam" id="TIGR03016">
    <property type="entry name" value="pepcterm_hypo_1"/>
    <property type="match status" value="1"/>
</dbReference>
<gene>
    <name evidence="2" type="ORF">RI844_14890</name>
</gene>
<protein>
    <submittedName>
        <fullName evidence="2">TIGR03016 family PEP-CTERM system-associated outer membrane protein</fullName>
    </submittedName>
</protein>
<dbReference type="InterPro" id="IPR017467">
    <property type="entry name" value="CHP03016_PEP-CTERM"/>
</dbReference>
<feature type="chain" id="PRO_5047510492" evidence="1">
    <location>
        <begin position="32"/>
        <end position="537"/>
    </location>
</feature>
<dbReference type="EMBL" id="CP136600">
    <property type="protein sequence ID" value="WOH36645.1"/>
    <property type="molecule type" value="Genomic_DNA"/>
</dbReference>
<evidence type="ECO:0000313" key="3">
    <source>
        <dbReference type="Proteomes" id="UP001301442"/>
    </source>
</evidence>
<name>A0ABZ0GLN8_9GAMM</name>